<dbReference type="EMBL" id="MCFL01000054">
    <property type="protein sequence ID" value="ORZ31865.1"/>
    <property type="molecule type" value="Genomic_DNA"/>
</dbReference>
<evidence type="ECO:0000313" key="3">
    <source>
        <dbReference type="Proteomes" id="UP000193411"/>
    </source>
</evidence>
<dbReference type="AlphaFoldDB" id="A0A1Y2HBI4"/>
<keyword evidence="1" id="KW-1133">Transmembrane helix</keyword>
<reference evidence="2 3" key="1">
    <citation type="submission" date="2016-07" db="EMBL/GenBank/DDBJ databases">
        <title>Pervasive Adenine N6-methylation of Active Genes in Fungi.</title>
        <authorList>
            <consortium name="DOE Joint Genome Institute"/>
            <person name="Mondo S.J."/>
            <person name="Dannebaum R.O."/>
            <person name="Kuo R.C."/>
            <person name="Labutti K."/>
            <person name="Haridas S."/>
            <person name="Kuo A."/>
            <person name="Salamov A."/>
            <person name="Ahrendt S.R."/>
            <person name="Lipzen A."/>
            <person name="Sullivan W."/>
            <person name="Andreopoulos W.B."/>
            <person name="Clum A."/>
            <person name="Lindquist E."/>
            <person name="Daum C."/>
            <person name="Ramamoorthy G.K."/>
            <person name="Gryganskyi A."/>
            <person name="Culley D."/>
            <person name="Magnuson J.K."/>
            <person name="James T.Y."/>
            <person name="O'Malley M.A."/>
            <person name="Stajich J.E."/>
            <person name="Spatafora J.W."/>
            <person name="Visel A."/>
            <person name="Grigoriev I.V."/>
        </authorList>
    </citation>
    <scope>NUCLEOTIDE SEQUENCE [LARGE SCALE GENOMIC DNA]</scope>
    <source>
        <strain evidence="2 3">PL171</strain>
    </source>
</reference>
<protein>
    <submittedName>
        <fullName evidence="2">Uncharacterized protein</fullName>
    </submittedName>
</protein>
<comment type="caution">
    <text evidence="2">The sequence shown here is derived from an EMBL/GenBank/DDBJ whole genome shotgun (WGS) entry which is preliminary data.</text>
</comment>
<evidence type="ECO:0000256" key="1">
    <source>
        <dbReference type="SAM" id="Phobius"/>
    </source>
</evidence>
<keyword evidence="1" id="KW-0812">Transmembrane</keyword>
<evidence type="ECO:0000313" key="2">
    <source>
        <dbReference type="EMBL" id="ORZ31865.1"/>
    </source>
</evidence>
<organism evidence="2 3">
    <name type="scientific">Catenaria anguillulae PL171</name>
    <dbReference type="NCBI Taxonomy" id="765915"/>
    <lineage>
        <taxon>Eukaryota</taxon>
        <taxon>Fungi</taxon>
        <taxon>Fungi incertae sedis</taxon>
        <taxon>Blastocladiomycota</taxon>
        <taxon>Blastocladiomycetes</taxon>
        <taxon>Blastocladiales</taxon>
        <taxon>Catenariaceae</taxon>
        <taxon>Catenaria</taxon>
    </lineage>
</organism>
<feature type="transmembrane region" description="Helical" evidence="1">
    <location>
        <begin position="6"/>
        <end position="25"/>
    </location>
</feature>
<keyword evidence="1" id="KW-0472">Membrane</keyword>
<gene>
    <name evidence="2" type="ORF">BCR44DRAFT_1259141</name>
</gene>
<proteinExistence type="predicted"/>
<keyword evidence="3" id="KW-1185">Reference proteome</keyword>
<dbReference type="Proteomes" id="UP000193411">
    <property type="component" value="Unassembled WGS sequence"/>
</dbReference>
<sequence>MHLIITIVYVLLLVMLFVFYYRPHLASMGNSIMRKHVMLFLIPTEVIANVESIQRYLKS</sequence>
<name>A0A1Y2HBI4_9FUNG</name>
<accession>A0A1Y2HBI4</accession>